<comment type="subcellular location">
    <subcellularLocation>
        <location evidence="1 10">Cell outer membrane</location>
        <topology evidence="1 10">Multi-pass membrane protein</topology>
    </subcellularLocation>
</comment>
<evidence type="ECO:0000256" key="9">
    <source>
        <dbReference type="ARBA" id="ARBA00023237"/>
    </source>
</evidence>
<keyword evidence="17" id="KW-1185">Reference proteome</keyword>
<keyword evidence="5 13" id="KW-0732">Signal</keyword>
<dbReference type="PANTHER" id="PTHR30069">
    <property type="entry name" value="TONB-DEPENDENT OUTER MEMBRANE RECEPTOR"/>
    <property type="match status" value="1"/>
</dbReference>
<dbReference type="InterPro" id="IPR036942">
    <property type="entry name" value="Beta-barrel_TonB_sf"/>
</dbReference>
<dbReference type="Proteomes" id="UP000707245">
    <property type="component" value="Unassembled WGS sequence"/>
</dbReference>
<evidence type="ECO:0000256" key="4">
    <source>
        <dbReference type="ARBA" id="ARBA00022692"/>
    </source>
</evidence>
<dbReference type="InterPro" id="IPR037066">
    <property type="entry name" value="Plug_dom_sf"/>
</dbReference>
<keyword evidence="4 10" id="KW-0812">Transmembrane</keyword>
<keyword evidence="7 11" id="KW-0798">TonB box</keyword>
<keyword evidence="9 10" id="KW-0998">Cell outer membrane</keyword>
<sequence>MFNQYILKIALISSSLITSVIATPLIANELAQDSDLVEQQTDEKNIDKSTKSSPEVLNVWGKRLSANEPGYTSPESLLLPSDMVGINAITTEDLVKYEPSLVIRRRFIGDANGTIGIRSANMFQTARSMVFADGVPLHYYLESRWSGAPRWTMVSASEIAQVSVLYGPFSAQYGGNAMGGVINIETEIPQEREFNADLSMFTQQAKAYDFDEDVSGYKTFVSFGDKVNNLSYYVSFNHLDNDAQPQTFRSASASGSDQQSSKTGGSAGVDSRNRDVYWYGDTGIVTSQTNNYKVKIGYQQSNWQALFNLAYEDRSSDNVGQSYIRDATGNKVYSANNEVINGTMFSFNSSGLNDSHLLRESLSLGLRLKVELSDDIELEANINQFDILKDETRTSALHPNDPAFNGNGKITDYDDSGWTTGDVTVTVSDFIIPRINLLSGIRHEDYQLNLNVYNTDDYLAGDKQNYSSSFGGETQLNAIFAQLNWSDDKRWDMTLGLRYEQFESSNGYYSEVNKAINQLELVAAPSVEYKKTSPKFTIGYYPADKWLVRYSIAKAYRFPIVEELFRQYQAYNSINESNPNLAPENGFHQNLMLNRDLDGGYVRVNLFYDQIDDAIESQSTTIIGGINDGTNLSTFVPLDKTETKGAEFIFNQANVGIDGLDLRFNMTYTHARITENSANPEWEGNVYPRMPKWRANLLSTYAINDDWNVSVNAQYASDVYARLQNDDIIDQVYGAADSYLLFGFKSQYMINDELKASVGIDNLTNELTYVAHPWPRRTVYLNLSYQL</sequence>
<keyword evidence="16" id="KW-0675">Receptor</keyword>
<dbReference type="PANTHER" id="PTHR30069:SF53">
    <property type="entry name" value="COLICIN I RECEPTOR-RELATED"/>
    <property type="match status" value="1"/>
</dbReference>
<evidence type="ECO:0000259" key="14">
    <source>
        <dbReference type="Pfam" id="PF00593"/>
    </source>
</evidence>
<dbReference type="InterPro" id="IPR000531">
    <property type="entry name" value="Beta-barrel_TonB"/>
</dbReference>
<comment type="caution">
    <text evidence="16">The sequence shown here is derived from an EMBL/GenBank/DDBJ whole genome shotgun (WGS) entry which is preliminary data.</text>
</comment>
<feature type="chain" id="PRO_5046265437" evidence="13">
    <location>
        <begin position="23"/>
        <end position="787"/>
    </location>
</feature>
<evidence type="ECO:0000256" key="12">
    <source>
        <dbReference type="SAM" id="MobiDB-lite"/>
    </source>
</evidence>
<proteinExistence type="inferred from homology"/>
<evidence type="ECO:0000259" key="15">
    <source>
        <dbReference type="Pfam" id="PF07715"/>
    </source>
</evidence>
<keyword evidence="8 10" id="KW-0472">Membrane</keyword>
<feature type="signal peptide" evidence="13">
    <location>
        <begin position="1"/>
        <end position="22"/>
    </location>
</feature>
<dbReference type="InterPro" id="IPR039426">
    <property type="entry name" value="TonB-dep_rcpt-like"/>
</dbReference>
<dbReference type="Pfam" id="PF00593">
    <property type="entry name" value="TonB_dep_Rec_b-barrel"/>
    <property type="match status" value="1"/>
</dbReference>
<evidence type="ECO:0000256" key="2">
    <source>
        <dbReference type="ARBA" id="ARBA00022448"/>
    </source>
</evidence>
<reference evidence="16 17" key="1">
    <citation type="submission" date="2020-07" db="EMBL/GenBank/DDBJ databases">
        <title>Halophilic bacteria isolated from french cheeses.</title>
        <authorList>
            <person name="Kothe C.I."/>
            <person name="Farah-Kraiem B."/>
            <person name="Renault P."/>
            <person name="Dridi B."/>
        </authorList>
    </citation>
    <scope>NUCLEOTIDE SEQUENCE [LARGE SCALE GENOMIC DNA]</scope>
    <source>
        <strain evidence="16 17">FME14</strain>
    </source>
</reference>
<evidence type="ECO:0000256" key="3">
    <source>
        <dbReference type="ARBA" id="ARBA00022452"/>
    </source>
</evidence>
<accession>A0ABR9FS53</accession>
<evidence type="ECO:0000256" key="6">
    <source>
        <dbReference type="ARBA" id="ARBA00023065"/>
    </source>
</evidence>
<keyword evidence="6" id="KW-0406">Ion transport</keyword>
<evidence type="ECO:0000256" key="7">
    <source>
        <dbReference type="ARBA" id="ARBA00023077"/>
    </source>
</evidence>
<protein>
    <submittedName>
        <fullName evidence="16">TonB-dependent receptor</fullName>
    </submittedName>
</protein>
<evidence type="ECO:0000256" key="13">
    <source>
        <dbReference type="SAM" id="SignalP"/>
    </source>
</evidence>
<dbReference type="SUPFAM" id="SSF56935">
    <property type="entry name" value="Porins"/>
    <property type="match status" value="1"/>
</dbReference>
<keyword evidence="3 10" id="KW-1134">Transmembrane beta strand</keyword>
<gene>
    <name evidence="16" type="ORF">EI167_19975</name>
</gene>
<feature type="compositionally biased region" description="Low complexity" evidence="12">
    <location>
        <begin position="250"/>
        <end position="261"/>
    </location>
</feature>
<evidence type="ECO:0000313" key="17">
    <source>
        <dbReference type="Proteomes" id="UP000707245"/>
    </source>
</evidence>
<dbReference type="Pfam" id="PF07715">
    <property type="entry name" value="Plug"/>
    <property type="match status" value="1"/>
</dbReference>
<feature type="region of interest" description="Disordered" evidence="12">
    <location>
        <begin position="246"/>
        <end position="269"/>
    </location>
</feature>
<dbReference type="Gene3D" id="2.40.170.20">
    <property type="entry name" value="TonB-dependent receptor, beta-barrel domain"/>
    <property type="match status" value="1"/>
</dbReference>
<evidence type="ECO:0000256" key="10">
    <source>
        <dbReference type="PROSITE-ProRule" id="PRU01360"/>
    </source>
</evidence>
<dbReference type="Gene3D" id="2.170.130.10">
    <property type="entry name" value="TonB-dependent receptor, plug domain"/>
    <property type="match status" value="1"/>
</dbReference>
<evidence type="ECO:0000256" key="11">
    <source>
        <dbReference type="RuleBase" id="RU003357"/>
    </source>
</evidence>
<dbReference type="EMBL" id="RRZA01000098">
    <property type="protein sequence ID" value="MBE0459665.1"/>
    <property type="molecule type" value="Genomic_DNA"/>
</dbReference>
<name>A0ABR9FS53_9GAMM</name>
<evidence type="ECO:0000256" key="8">
    <source>
        <dbReference type="ARBA" id="ARBA00023136"/>
    </source>
</evidence>
<feature type="domain" description="TonB-dependent receptor-like beta-barrel" evidence="14">
    <location>
        <begin position="311"/>
        <end position="763"/>
    </location>
</feature>
<evidence type="ECO:0000256" key="5">
    <source>
        <dbReference type="ARBA" id="ARBA00022729"/>
    </source>
</evidence>
<dbReference type="PROSITE" id="PS52016">
    <property type="entry name" value="TONB_DEPENDENT_REC_3"/>
    <property type="match status" value="1"/>
</dbReference>
<organism evidence="16 17">
    <name type="scientific">Pseudoalteromonas prydzensis</name>
    <dbReference type="NCBI Taxonomy" id="182141"/>
    <lineage>
        <taxon>Bacteria</taxon>
        <taxon>Pseudomonadati</taxon>
        <taxon>Pseudomonadota</taxon>
        <taxon>Gammaproteobacteria</taxon>
        <taxon>Alteromonadales</taxon>
        <taxon>Pseudoalteromonadaceae</taxon>
        <taxon>Pseudoalteromonas</taxon>
    </lineage>
</organism>
<comment type="similarity">
    <text evidence="10 11">Belongs to the TonB-dependent receptor family.</text>
</comment>
<evidence type="ECO:0000313" key="16">
    <source>
        <dbReference type="EMBL" id="MBE0459665.1"/>
    </source>
</evidence>
<keyword evidence="2 10" id="KW-0813">Transport</keyword>
<dbReference type="RefSeq" id="WP_192543014.1">
    <property type="nucleotide sequence ID" value="NZ_JBQELX010000099.1"/>
</dbReference>
<evidence type="ECO:0000256" key="1">
    <source>
        <dbReference type="ARBA" id="ARBA00004571"/>
    </source>
</evidence>
<feature type="domain" description="TonB-dependent receptor plug" evidence="15">
    <location>
        <begin position="87"/>
        <end position="181"/>
    </location>
</feature>
<dbReference type="InterPro" id="IPR012910">
    <property type="entry name" value="Plug_dom"/>
</dbReference>